<feature type="region of interest" description="Disordered" evidence="1">
    <location>
        <begin position="93"/>
        <end position="128"/>
    </location>
</feature>
<organism evidence="2 3">
    <name type="scientific">Hymenobacter caeli</name>
    <dbReference type="NCBI Taxonomy" id="2735894"/>
    <lineage>
        <taxon>Bacteria</taxon>
        <taxon>Pseudomonadati</taxon>
        <taxon>Bacteroidota</taxon>
        <taxon>Cytophagia</taxon>
        <taxon>Cytophagales</taxon>
        <taxon>Hymenobacteraceae</taxon>
        <taxon>Hymenobacter</taxon>
    </lineage>
</organism>
<evidence type="ECO:0008006" key="4">
    <source>
        <dbReference type="Google" id="ProtNLM"/>
    </source>
</evidence>
<feature type="compositionally biased region" description="Low complexity" evidence="1">
    <location>
        <begin position="118"/>
        <end position="128"/>
    </location>
</feature>
<feature type="region of interest" description="Disordered" evidence="1">
    <location>
        <begin position="159"/>
        <end position="217"/>
    </location>
</feature>
<evidence type="ECO:0000313" key="3">
    <source>
        <dbReference type="Proteomes" id="UP000779507"/>
    </source>
</evidence>
<keyword evidence="3" id="KW-1185">Reference proteome</keyword>
<proteinExistence type="predicted"/>
<comment type="caution">
    <text evidence="2">The sequence shown here is derived from an EMBL/GenBank/DDBJ whole genome shotgun (WGS) entry which is preliminary data.</text>
</comment>
<evidence type="ECO:0000313" key="2">
    <source>
        <dbReference type="EMBL" id="NRT18078.1"/>
    </source>
</evidence>
<dbReference type="EMBL" id="JABSNP010000003">
    <property type="protein sequence ID" value="NRT18078.1"/>
    <property type="molecule type" value="Genomic_DNA"/>
</dbReference>
<protein>
    <recommendedName>
        <fullName evidence="4">Outer membrane protein beta-barrel domain-containing protein</fullName>
    </recommendedName>
</protein>
<accession>A0ABX2FMM2</accession>
<name>A0ABX2FMM2_9BACT</name>
<reference evidence="2 3" key="1">
    <citation type="submission" date="2020-05" db="EMBL/GenBank/DDBJ databases">
        <title>Genomic Encyclopedia of Type Strains, Phase IV (KMG-V): Genome sequencing to study the core and pangenomes of soil and plant-associated prokaryotes.</title>
        <authorList>
            <person name="Whitman W."/>
        </authorList>
    </citation>
    <scope>NUCLEOTIDE SEQUENCE [LARGE SCALE GENOMIC DNA]</scope>
    <source>
        <strain evidence="2 3">9A</strain>
    </source>
</reference>
<dbReference type="RefSeq" id="WP_173808842.1">
    <property type="nucleotide sequence ID" value="NZ_JABSNP010000003.1"/>
</dbReference>
<gene>
    <name evidence="2" type="ORF">HNP98_000889</name>
</gene>
<evidence type="ECO:0000256" key="1">
    <source>
        <dbReference type="SAM" id="MobiDB-lite"/>
    </source>
</evidence>
<dbReference type="Proteomes" id="UP000779507">
    <property type="component" value="Unassembled WGS sequence"/>
</dbReference>
<sequence length="575" mass="58124">MIPNNFTPPPPDAEPPKGSLEELFRHHLADAKATPRPLVWEQLDNALLVRQNETYRRRLVATRWVAAASLLVASFAGADWWARHALPAPAATVATSPAGANGRPGRTPADAAVATGLPPATAPDRTAPRAAVGGGLALSGPAGSVAAGSVAAGSVAAGSVAAGSDGPKDAVTLRASADDGTRSPGRPGFVPSVAATRPAGSVSSQASSLRANEAAAPGQLTSMAGSNSAAQASNQASRGSAAAGAAGAYSSGAYAAPTAYASAGNALTDGPIAVARAEASGAAGPRGAWVSLALRPAALAPAAPGPALPARLAAAAAVPNVAALPLRRWQFGASYAAGVFHPNADFSQDAAPTATAYAYSPAALRTSSQTLNNRAAAEYRANLRGGLDQRVSLRATRLLGGHWALSTGLELGQHEAQSATTTSFVGEQLADYAFAATPPATLRTTSFRYRTAGVPVAVHYANPVKRGWSAYGRLGAAVSALFNVRSEVAGEPEATKTYSLTTGSPYRRLLTTLRGGAGAQYRPATGRCTLSVGPTAELGVLSLNAQPMQDFVRQSRPYSFGLEATVDFGGTVKMP</sequence>
<feature type="compositionally biased region" description="Polar residues" evidence="1">
    <location>
        <begin position="201"/>
        <end position="210"/>
    </location>
</feature>